<reference evidence="1" key="1">
    <citation type="submission" date="2021-08" db="EMBL/GenBank/DDBJ databases">
        <title>WGS assembly of Ceratopteris richardii.</title>
        <authorList>
            <person name="Marchant D.B."/>
            <person name="Chen G."/>
            <person name="Jenkins J."/>
            <person name="Shu S."/>
            <person name="Leebens-Mack J."/>
            <person name="Grimwood J."/>
            <person name="Schmutz J."/>
            <person name="Soltis P."/>
            <person name="Soltis D."/>
            <person name="Chen Z.-H."/>
        </authorList>
    </citation>
    <scope>NUCLEOTIDE SEQUENCE</scope>
    <source>
        <strain evidence="1">Whitten #5841</strain>
        <tissue evidence="1">Leaf</tissue>
    </source>
</reference>
<sequence>MQCSMCDPLRCLCMDVISYQVWSEWIICGQWLMFDDDVFLRTMDRFERMRCLCIDVISYQVWSEWIICGQWLMFDDDVFLRTMDRFERMYSPIQQSVILNGSGTSPLSDDS</sequence>
<dbReference type="EMBL" id="CM035429">
    <property type="protein sequence ID" value="KAH7299396.1"/>
    <property type="molecule type" value="Genomic_DNA"/>
</dbReference>
<keyword evidence="2" id="KW-1185">Reference proteome</keyword>
<dbReference type="Proteomes" id="UP000825935">
    <property type="component" value="Chromosome 24"/>
</dbReference>
<accession>A0A8T2RSE0</accession>
<evidence type="ECO:0000313" key="2">
    <source>
        <dbReference type="Proteomes" id="UP000825935"/>
    </source>
</evidence>
<comment type="caution">
    <text evidence="1">The sequence shown here is derived from an EMBL/GenBank/DDBJ whole genome shotgun (WGS) entry which is preliminary data.</text>
</comment>
<organism evidence="1 2">
    <name type="scientific">Ceratopteris richardii</name>
    <name type="common">Triangle waterfern</name>
    <dbReference type="NCBI Taxonomy" id="49495"/>
    <lineage>
        <taxon>Eukaryota</taxon>
        <taxon>Viridiplantae</taxon>
        <taxon>Streptophyta</taxon>
        <taxon>Embryophyta</taxon>
        <taxon>Tracheophyta</taxon>
        <taxon>Polypodiopsida</taxon>
        <taxon>Polypodiidae</taxon>
        <taxon>Polypodiales</taxon>
        <taxon>Pteridineae</taxon>
        <taxon>Pteridaceae</taxon>
        <taxon>Parkerioideae</taxon>
        <taxon>Ceratopteris</taxon>
    </lineage>
</organism>
<name>A0A8T2RSE0_CERRI</name>
<evidence type="ECO:0000313" key="1">
    <source>
        <dbReference type="EMBL" id="KAH7299396.1"/>
    </source>
</evidence>
<proteinExistence type="predicted"/>
<gene>
    <name evidence="1" type="ORF">KP509_24G009300</name>
</gene>
<protein>
    <submittedName>
        <fullName evidence="1">Uncharacterized protein</fullName>
    </submittedName>
</protein>
<dbReference type="AlphaFoldDB" id="A0A8T2RSE0"/>